<dbReference type="Proteomes" id="UP000180088">
    <property type="component" value="Unassembled WGS sequence"/>
</dbReference>
<evidence type="ECO:0008006" key="3">
    <source>
        <dbReference type="Google" id="ProtNLM"/>
    </source>
</evidence>
<sequence>MQDLSAFHHCASELLQHLGFAAPAPASGQEVISLTVEQRFNVHLGAIDHDNWFMLAELGECPPQSEETLQAQALRGNQLCGQAWQPVAALDAEHRLCCWLRLPCRGLDLPQLAAAFDALVARAEALLQTADAPR</sequence>
<reference evidence="1 2" key="1">
    <citation type="submission" date="2016-09" db="EMBL/GenBank/DDBJ databases">
        <title>Chromobacterium muskegensis sp. nov., an insecticidal bacterium isolated from Sphagnum bogs.</title>
        <authorList>
            <person name="Sparks M.E."/>
            <person name="Blackburn M.B."/>
            <person name="Gundersen-Rindal D.E."/>
            <person name="Mitchell A."/>
            <person name="Farrar R."/>
            <person name="Kuhar D."/>
        </authorList>
    </citation>
    <scope>NUCLEOTIDE SEQUENCE [LARGE SCALE GENOMIC DNA]</scope>
    <source>
        <strain evidence="1 2">37-2</strain>
    </source>
</reference>
<gene>
    <name evidence="1" type="ORF">BI347_10790</name>
</gene>
<dbReference type="GO" id="GO:0030254">
    <property type="term" value="P:protein secretion by the type III secretion system"/>
    <property type="evidence" value="ECO:0007669"/>
    <property type="project" value="InterPro"/>
</dbReference>
<dbReference type="OrthoDB" id="8589066at2"/>
<comment type="caution">
    <text evidence="1">The sequence shown here is derived from an EMBL/GenBank/DDBJ whole genome shotgun (WGS) entry which is preliminary data.</text>
</comment>
<dbReference type="InterPro" id="IPR010261">
    <property type="entry name" value="Tir_chaperone"/>
</dbReference>
<dbReference type="SUPFAM" id="SSF69635">
    <property type="entry name" value="Type III secretory system chaperone-like"/>
    <property type="match status" value="1"/>
</dbReference>
<dbReference type="AlphaFoldDB" id="A0A1S1X382"/>
<protein>
    <recommendedName>
        <fullName evidence="3">Type III secretion chaperone SycN</fullName>
    </recommendedName>
</protein>
<dbReference type="EMBL" id="MKCS01000001">
    <property type="protein sequence ID" value="OHX13939.1"/>
    <property type="molecule type" value="Genomic_DNA"/>
</dbReference>
<organism evidence="1 2">
    <name type="scientific">Chromobacterium sphagni</name>
    <dbReference type="NCBI Taxonomy" id="1903179"/>
    <lineage>
        <taxon>Bacteria</taxon>
        <taxon>Pseudomonadati</taxon>
        <taxon>Pseudomonadota</taxon>
        <taxon>Betaproteobacteria</taxon>
        <taxon>Neisseriales</taxon>
        <taxon>Chromobacteriaceae</taxon>
        <taxon>Chromobacterium</taxon>
    </lineage>
</organism>
<dbReference type="Pfam" id="PF05932">
    <property type="entry name" value="CesT"/>
    <property type="match status" value="1"/>
</dbReference>
<evidence type="ECO:0000313" key="2">
    <source>
        <dbReference type="Proteomes" id="UP000180088"/>
    </source>
</evidence>
<accession>A0A1S1X382</accession>
<dbReference type="Gene3D" id="3.30.1460.10">
    <property type="match status" value="1"/>
</dbReference>
<dbReference type="RefSeq" id="WP_071115866.1">
    <property type="nucleotide sequence ID" value="NZ_MKCS01000001.1"/>
</dbReference>
<dbReference type="STRING" id="1903179.BI347_10790"/>
<proteinExistence type="predicted"/>
<evidence type="ECO:0000313" key="1">
    <source>
        <dbReference type="EMBL" id="OHX13939.1"/>
    </source>
</evidence>
<name>A0A1S1X382_9NEIS</name>